<dbReference type="CDD" id="cd18622">
    <property type="entry name" value="GH32_Inu-like"/>
    <property type="match status" value="1"/>
</dbReference>
<keyword evidence="9" id="KW-1185">Reference proteome</keyword>
<dbReference type="InterPro" id="IPR023296">
    <property type="entry name" value="Glyco_hydro_beta-prop_sf"/>
</dbReference>
<keyword evidence="3 4" id="KW-0326">Glycosidase</keyword>
<evidence type="ECO:0000256" key="1">
    <source>
        <dbReference type="ARBA" id="ARBA00009902"/>
    </source>
</evidence>
<dbReference type="FunFam" id="2.115.10.20:FF:000002">
    <property type="entry name" value="Invertase 2"/>
    <property type="match status" value="1"/>
</dbReference>
<feature type="domain" description="Glycosyl hydrolase family 32 C-terminal" evidence="7">
    <location>
        <begin position="459"/>
        <end position="556"/>
    </location>
</feature>
<dbReference type="OrthoDB" id="202537at2759"/>
<reference evidence="8" key="1">
    <citation type="submission" date="2021-05" db="EMBL/GenBank/DDBJ databases">
        <authorList>
            <person name="Stam R."/>
        </authorList>
    </citation>
    <scope>NUCLEOTIDE SEQUENCE</scope>
    <source>
        <strain evidence="8">CS162</strain>
    </source>
</reference>
<dbReference type="PANTHER" id="PTHR42800">
    <property type="entry name" value="EXOINULINASE INUD (AFU_ORTHOLOGUE AFUA_5G00480)"/>
    <property type="match status" value="1"/>
</dbReference>
<evidence type="ECO:0000256" key="3">
    <source>
        <dbReference type="ARBA" id="ARBA00023295"/>
    </source>
</evidence>
<evidence type="ECO:0000256" key="5">
    <source>
        <dbReference type="SAM" id="SignalP"/>
    </source>
</evidence>
<dbReference type="InterPro" id="IPR018053">
    <property type="entry name" value="Glyco_hydro_32_AS"/>
</dbReference>
<sequence>MPSHLSVFAAIGGLLTFGHAQDSSNTSTASFGVTSVVTETVSATSTSTYSQSDVPTGISLPGDYDEPLRPQVHFSPPVGFMNDPNGMYVDEDGVYHLYYQYNPTANVAGNQHWGHATSEDLYTWTNQPIAIFPGGPTEGVFSGSAVIDSNNTSGFFPNQTNGVVAIYTINVPENQTQHIAYSHDNGYSFTKYENNPVIVPGGTNPTQFRDPKVIWYEPTESWVMVVAYPIDFEIGIFTSPNLIDWTPTSNFSHYGITGLQYECPNMVEMRVENSTDSDESKYVMLISINPGAPLGGSITEYFVGTFNGTHFEADDSRTRLTDFAKDNYAGQFFYGIPADDDQVTLNWASNWQYTNVVPTAGEEVGDGFRSVMTVPRGHYLKDLPRQGLSLISYPSNIMSIVDSELASNDSLGNGTVFVDYSTVESGALYFEANVTGLTGGPSLAGSISFTFQSSVSGESISGGTFISSGDVWLDRGKTDGFQSPYFTDKFTATGLYNEDDGSWRISGIVDRSIIEIFLNGGELSATSVFFPTQPLDMMMLRVSGLNETVTASVGVWGLQAAWLNQADANGTVAGNTTEGGNAMLGAAKLL</sequence>
<dbReference type="Gene3D" id="2.115.10.20">
    <property type="entry name" value="Glycosyl hydrolase domain, family 43"/>
    <property type="match status" value="1"/>
</dbReference>
<dbReference type="Pfam" id="PF00251">
    <property type="entry name" value="Glyco_hydro_32N"/>
    <property type="match status" value="1"/>
</dbReference>
<protein>
    <recommendedName>
        <fullName evidence="10">Invertase 2</fullName>
    </recommendedName>
</protein>
<evidence type="ECO:0008006" key="10">
    <source>
        <dbReference type="Google" id="ProtNLM"/>
    </source>
</evidence>
<keyword evidence="2 4" id="KW-0378">Hydrolase</keyword>
<dbReference type="RefSeq" id="XP_043169003.1">
    <property type="nucleotide sequence ID" value="XM_043313068.1"/>
</dbReference>
<dbReference type="Pfam" id="PF08244">
    <property type="entry name" value="Glyco_hydro_32C"/>
    <property type="match status" value="1"/>
</dbReference>
<dbReference type="Proteomes" id="UP000676310">
    <property type="component" value="Unassembled WGS sequence"/>
</dbReference>
<evidence type="ECO:0000256" key="4">
    <source>
        <dbReference type="RuleBase" id="RU362110"/>
    </source>
</evidence>
<evidence type="ECO:0000259" key="6">
    <source>
        <dbReference type="Pfam" id="PF00251"/>
    </source>
</evidence>
<keyword evidence="5" id="KW-0732">Signal</keyword>
<dbReference type="SMART" id="SM00640">
    <property type="entry name" value="Glyco_32"/>
    <property type="match status" value="1"/>
</dbReference>
<dbReference type="GO" id="GO:0000324">
    <property type="term" value="C:fungal-type vacuole"/>
    <property type="evidence" value="ECO:0007669"/>
    <property type="project" value="TreeGrafter"/>
</dbReference>
<evidence type="ECO:0000256" key="2">
    <source>
        <dbReference type="ARBA" id="ARBA00022801"/>
    </source>
</evidence>
<dbReference type="InterPro" id="IPR013320">
    <property type="entry name" value="ConA-like_dom_sf"/>
</dbReference>
<dbReference type="Gene3D" id="2.60.120.560">
    <property type="entry name" value="Exo-inulinase, domain 1"/>
    <property type="match status" value="1"/>
</dbReference>
<evidence type="ECO:0000313" key="9">
    <source>
        <dbReference type="Proteomes" id="UP000676310"/>
    </source>
</evidence>
<dbReference type="PANTHER" id="PTHR42800:SF2">
    <property type="entry name" value="INVERTASE-RELATED"/>
    <property type="match status" value="1"/>
</dbReference>
<dbReference type="InterPro" id="IPR001362">
    <property type="entry name" value="Glyco_hydro_32"/>
</dbReference>
<evidence type="ECO:0000313" key="8">
    <source>
        <dbReference type="EMBL" id="CAG5159172.1"/>
    </source>
</evidence>
<dbReference type="SUPFAM" id="SSF49899">
    <property type="entry name" value="Concanavalin A-like lectins/glucanases"/>
    <property type="match status" value="1"/>
</dbReference>
<accession>A0A8J2N605</accession>
<dbReference type="InterPro" id="IPR013148">
    <property type="entry name" value="Glyco_hydro_32_N"/>
</dbReference>
<dbReference type="InterPro" id="IPR013189">
    <property type="entry name" value="Glyco_hydro_32_C"/>
</dbReference>
<proteinExistence type="inferred from homology"/>
<dbReference type="SUPFAM" id="SSF75005">
    <property type="entry name" value="Arabinanase/levansucrase/invertase"/>
    <property type="match status" value="1"/>
</dbReference>
<feature type="chain" id="PRO_5035170751" description="Invertase 2" evidence="5">
    <location>
        <begin position="21"/>
        <end position="590"/>
    </location>
</feature>
<dbReference type="GO" id="GO:0004575">
    <property type="term" value="F:sucrose alpha-glucosidase activity"/>
    <property type="evidence" value="ECO:0007669"/>
    <property type="project" value="TreeGrafter"/>
</dbReference>
<comment type="similarity">
    <text evidence="1 4">Belongs to the glycosyl hydrolase 32 family.</text>
</comment>
<name>A0A8J2N605_9PLEO</name>
<dbReference type="GO" id="GO:0005987">
    <property type="term" value="P:sucrose catabolic process"/>
    <property type="evidence" value="ECO:0007669"/>
    <property type="project" value="TreeGrafter"/>
</dbReference>
<evidence type="ECO:0000259" key="7">
    <source>
        <dbReference type="Pfam" id="PF08244"/>
    </source>
</evidence>
<organism evidence="8 9">
    <name type="scientific">Alternaria atra</name>
    <dbReference type="NCBI Taxonomy" id="119953"/>
    <lineage>
        <taxon>Eukaryota</taxon>
        <taxon>Fungi</taxon>
        <taxon>Dikarya</taxon>
        <taxon>Ascomycota</taxon>
        <taxon>Pezizomycotina</taxon>
        <taxon>Dothideomycetes</taxon>
        <taxon>Pleosporomycetidae</taxon>
        <taxon>Pleosporales</taxon>
        <taxon>Pleosporineae</taxon>
        <taxon>Pleosporaceae</taxon>
        <taxon>Alternaria</taxon>
        <taxon>Alternaria sect. Ulocladioides</taxon>
    </lineage>
</organism>
<dbReference type="EMBL" id="CAJRGZ010000019">
    <property type="protein sequence ID" value="CAG5159172.1"/>
    <property type="molecule type" value="Genomic_DNA"/>
</dbReference>
<dbReference type="AlphaFoldDB" id="A0A8J2N605"/>
<dbReference type="GeneID" id="67017228"/>
<feature type="signal peptide" evidence="5">
    <location>
        <begin position="1"/>
        <end position="20"/>
    </location>
</feature>
<comment type="caution">
    <text evidence="8">The sequence shown here is derived from an EMBL/GenBank/DDBJ whole genome shotgun (WGS) entry which is preliminary data.</text>
</comment>
<gene>
    <name evidence="8" type="ORF">ALTATR162_LOCUS5449</name>
</gene>
<feature type="domain" description="Glycosyl hydrolase family 32 N-terminal" evidence="6">
    <location>
        <begin position="73"/>
        <end position="382"/>
    </location>
</feature>
<dbReference type="PROSITE" id="PS00609">
    <property type="entry name" value="GLYCOSYL_HYDROL_F32"/>
    <property type="match status" value="1"/>
</dbReference>